<evidence type="ECO:0000256" key="1">
    <source>
        <dbReference type="ARBA" id="ARBA00022801"/>
    </source>
</evidence>
<dbReference type="AlphaFoldDB" id="A0AAU8RXE2"/>
<proteinExistence type="predicted"/>
<feature type="domain" description="Sialate O-acetylesterase" evidence="2">
    <location>
        <begin position="366"/>
        <end position="526"/>
    </location>
</feature>
<accession>A0AAU8RXE2</accession>
<dbReference type="Pfam" id="PF03629">
    <property type="entry name" value="SASA"/>
    <property type="match status" value="1"/>
</dbReference>
<dbReference type="Gene3D" id="3.40.50.1110">
    <property type="entry name" value="SGNH hydrolase"/>
    <property type="match status" value="1"/>
</dbReference>
<dbReference type="RefSeq" id="WP_019470907.1">
    <property type="nucleotide sequence ID" value="NZ_CP010979.1"/>
</dbReference>
<dbReference type="InterPro" id="IPR036514">
    <property type="entry name" value="SGNH_hydro_sf"/>
</dbReference>
<evidence type="ECO:0000313" key="3">
    <source>
        <dbReference type="EMBL" id="AJQ47964.1"/>
    </source>
</evidence>
<dbReference type="EMBL" id="CP010979">
    <property type="protein sequence ID" value="AJQ47964.1"/>
    <property type="molecule type" value="Genomic_DNA"/>
</dbReference>
<dbReference type="GO" id="GO:0016788">
    <property type="term" value="F:hydrolase activity, acting on ester bonds"/>
    <property type="evidence" value="ECO:0007669"/>
    <property type="project" value="UniProtKB-ARBA"/>
</dbReference>
<reference evidence="3 4" key="1">
    <citation type="submission" date="2015-02" db="EMBL/GenBank/DDBJ databases">
        <title>Complete Genome Sequencing of Pseudomonas putida S13.1.2.</title>
        <authorList>
            <person name="Chong T.M."/>
            <person name="Chan K.G."/>
            <person name="Dessaux Y."/>
        </authorList>
    </citation>
    <scope>NUCLEOTIDE SEQUENCE [LARGE SCALE GENOMIC DNA]</scope>
    <source>
        <strain evidence="3 4">S13.1.2</strain>
    </source>
</reference>
<protein>
    <recommendedName>
        <fullName evidence="2">Sialate O-acetylesterase domain-containing protein</fullName>
    </recommendedName>
</protein>
<keyword evidence="1" id="KW-0378">Hydrolase</keyword>
<dbReference type="InterPro" id="IPR005181">
    <property type="entry name" value="SASA"/>
</dbReference>
<organism evidence="3 4">
    <name type="scientific">Pseudomonas putida S13.1.2</name>
    <dbReference type="NCBI Taxonomy" id="1384061"/>
    <lineage>
        <taxon>Bacteria</taxon>
        <taxon>Pseudomonadati</taxon>
        <taxon>Pseudomonadota</taxon>
        <taxon>Gammaproteobacteria</taxon>
        <taxon>Pseudomonadales</taxon>
        <taxon>Pseudomonadaceae</taxon>
        <taxon>Pseudomonas</taxon>
    </lineage>
</organism>
<dbReference type="Proteomes" id="UP000033260">
    <property type="component" value="Chromosome"/>
</dbReference>
<dbReference type="SUPFAM" id="SSF52266">
    <property type="entry name" value="SGNH hydrolase"/>
    <property type="match status" value="1"/>
</dbReference>
<evidence type="ECO:0000313" key="4">
    <source>
        <dbReference type="Proteomes" id="UP000033260"/>
    </source>
</evidence>
<name>A0AAU8RXE2_PSEPU</name>
<sequence>MSDLESLKAYAGDLSAAASKSTAAAAQQHKYINGDDQTDVNTESGPVPTLAKQARLYSEAIPDAVGQLSAQMADGKIHNTEEEGRLAVADGVYFYVKSTNPASISRSLYRRLSATSSIHIVDDPSAAFVNALDGRLVTAESSVSGVKELISSAGDDAINPFEMVDNLKFILMQMLVDGTFDLPACQIKTVGDGLELSDSNNFLFARVGLGESNINGLVPQAIPVPGMEWCDQNNFILARIGGDKTYFGLPVEGGQQLVPTPMAVEINRQVRTGYIQVLNYGQSLSDGQNAKPSVSTVQEYGNLMLAGGVNVRPGEPGYVANRLVPLVEKDNGARGETPVSGLCNGLVRRATADGELIADWTIVGTACGRGGKSVEELSPAPLGEGYYEKMIQMVKDVNATALAAGKTHSVWAYTWDQGESNYTLGSTKSAYQYTQYMMNIFDQLTREVVDITGQKFRPYLFTYQVAAHRKYDLDHMSIALAQWRLSRQREDVVMAVPAYILPTGSDLLHLTNEAAWLLGEYRSRAMYETMIRRSGKWRPLEPVSVDWQSDHIDIKFHVPGGDLVLDDSLAAMAPNFGFDIRDGAVLKEGAIANVAVIGRDTVRLTLAEAIGPNGVVSYARGRQGDLKGSGPVSGARGNLRDTHGLFDTATSPLGNTFALHNPCVMFQYDRKTGF</sequence>
<gene>
    <name evidence="3" type="ORF">N805_12370</name>
</gene>
<evidence type="ECO:0000259" key="2">
    <source>
        <dbReference type="Pfam" id="PF03629"/>
    </source>
</evidence>